<evidence type="ECO:0000259" key="3">
    <source>
        <dbReference type="SMART" id="SM00315"/>
    </source>
</evidence>
<dbReference type="OMA" id="IEMSCAS"/>
<organism evidence="5">
    <name type="scientific">Naegleria gruberi</name>
    <name type="common">Amoeba</name>
    <dbReference type="NCBI Taxonomy" id="5762"/>
    <lineage>
        <taxon>Eukaryota</taxon>
        <taxon>Discoba</taxon>
        <taxon>Heterolobosea</taxon>
        <taxon>Tetramitia</taxon>
        <taxon>Eutetramitia</taxon>
        <taxon>Vahlkampfiidae</taxon>
        <taxon>Naegleria</taxon>
    </lineage>
</organism>
<name>D2VH94_NAEGR</name>
<dbReference type="Gene3D" id="1.10.167.10">
    <property type="entry name" value="Regulator of G-protein Signalling 4, domain 2"/>
    <property type="match status" value="1"/>
</dbReference>
<feature type="region of interest" description="Disordered" evidence="1">
    <location>
        <begin position="322"/>
        <end position="357"/>
    </location>
</feature>
<dbReference type="EMBL" id="GG738871">
    <property type="protein sequence ID" value="EFC43760.1"/>
    <property type="molecule type" value="Genomic_DNA"/>
</dbReference>
<sequence length="478" mass="53303">MSTSVTITSNPTTTSTTQQPIRKRSTASRDGSGGIEVNTCCGSVSMSNTKCLVVVVLLLNIIAFCVLLALLIDIYIGKVNQNLESITKRGDALLYSEILSCSSRMAASSSNENITKFFLDRYDEYHPKYMALMNEIINLVPASAVGQIQSETNEANNITRDESVVMEEEAISLVKAGEKDDALEILDGSEYASEKEDYDSDLKGYTDYIRTEELKKDAQTNDRTLACLILICCLMALVLPVVVISLVASFSREKQERAKLERAKAIVLNDTMADPKLKELFKKHCEQEFSMENFLLLERIAEYKSLCEKSFDIQVFLYDSSSDEVSTNSGNTTKTSVSTSTSNSYSKDPSKKPSGYNEKDLELVEKQKRDLAQNVFDQFLNINGIMPVNVNKKIADDILLEIQTASNSFQNLTSPTDMELGSIGANTILLSDSLFDVLENEAQIVMLDTHTRFKQSLAFQKKMKIDSIKQKMNNNKKK</sequence>
<keyword evidence="2" id="KW-0472">Membrane</keyword>
<feature type="compositionally biased region" description="Low complexity" evidence="1">
    <location>
        <begin position="1"/>
        <end position="17"/>
    </location>
</feature>
<dbReference type="RefSeq" id="XP_002676504.1">
    <property type="nucleotide sequence ID" value="XM_002676458.1"/>
</dbReference>
<evidence type="ECO:0000256" key="1">
    <source>
        <dbReference type="SAM" id="MobiDB-lite"/>
    </source>
</evidence>
<proteinExistence type="predicted"/>
<dbReference type="GeneID" id="8847702"/>
<dbReference type="InterPro" id="IPR016137">
    <property type="entry name" value="RGS"/>
</dbReference>
<reference evidence="4 5" key="1">
    <citation type="journal article" date="2010" name="Cell">
        <title>The genome of Naegleria gruberi illuminates early eukaryotic versatility.</title>
        <authorList>
            <person name="Fritz-Laylin L.K."/>
            <person name="Prochnik S.E."/>
            <person name="Ginger M.L."/>
            <person name="Dacks J.B."/>
            <person name="Carpenter M.L."/>
            <person name="Field M.C."/>
            <person name="Kuo A."/>
            <person name="Paredez A."/>
            <person name="Chapman J."/>
            <person name="Pham J."/>
            <person name="Shu S."/>
            <person name="Neupane R."/>
            <person name="Cipriano M."/>
            <person name="Mancuso J."/>
            <person name="Tu H."/>
            <person name="Salamov A."/>
            <person name="Lindquist E."/>
            <person name="Shapiro H."/>
            <person name="Lucas S."/>
            <person name="Grigoriev I.V."/>
            <person name="Cande W.Z."/>
            <person name="Fulton C."/>
            <person name="Rokhsar D.S."/>
            <person name="Dawson S.C."/>
        </authorList>
    </citation>
    <scope>NUCLEOTIDE SEQUENCE [LARGE SCALE GENOMIC DNA]</scope>
    <source>
        <strain evidence="4 5">NEG-M</strain>
    </source>
</reference>
<dbReference type="AlphaFoldDB" id="D2VH94"/>
<feature type="transmembrane region" description="Helical" evidence="2">
    <location>
        <begin position="225"/>
        <end position="250"/>
    </location>
</feature>
<evidence type="ECO:0000313" key="5">
    <source>
        <dbReference type="Proteomes" id="UP000006671"/>
    </source>
</evidence>
<dbReference type="InterPro" id="IPR036305">
    <property type="entry name" value="RGS_sf"/>
</dbReference>
<dbReference type="InterPro" id="IPR044926">
    <property type="entry name" value="RGS_subdomain_2"/>
</dbReference>
<dbReference type="OrthoDB" id="10261930at2759"/>
<dbReference type="KEGG" id="ngr:NAEGRDRAFT_68134"/>
<keyword evidence="5" id="KW-1185">Reference proteome</keyword>
<feature type="transmembrane region" description="Helical" evidence="2">
    <location>
        <begin position="52"/>
        <end position="76"/>
    </location>
</feature>
<feature type="region of interest" description="Disordered" evidence="1">
    <location>
        <begin position="1"/>
        <end position="32"/>
    </location>
</feature>
<accession>D2VH94</accession>
<keyword evidence="2" id="KW-0812">Transmembrane</keyword>
<protein>
    <submittedName>
        <fullName evidence="4">Predicted protein</fullName>
    </submittedName>
</protein>
<feature type="domain" description="RGS" evidence="3">
    <location>
        <begin position="267"/>
        <end position="463"/>
    </location>
</feature>
<dbReference type="VEuPathDB" id="AmoebaDB:NAEGRDRAFT_68134"/>
<keyword evidence="2" id="KW-1133">Transmembrane helix</keyword>
<dbReference type="SMART" id="SM00315">
    <property type="entry name" value="RGS"/>
    <property type="match status" value="1"/>
</dbReference>
<gene>
    <name evidence="4" type="ORF">NAEGRDRAFT_68134</name>
</gene>
<dbReference type="InParanoid" id="D2VH94"/>
<dbReference type="SUPFAM" id="SSF48097">
    <property type="entry name" value="Regulator of G-protein signaling, RGS"/>
    <property type="match status" value="1"/>
</dbReference>
<dbReference type="Proteomes" id="UP000006671">
    <property type="component" value="Unassembled WGS sequence"/>
</dbReference>
<evidence type="ECO:0000256" key="2">
    <source>
        <dbReference type="SAM" id="Phobius"/>
    </source>
</evidence>
<evidence type="ECO:0000313" key="4">
    <source>
        <dbReference type="EMBL" id="EFC43760.1"/>
    </source>
</evidence>
<feature type="compositionally biased region" description="Low complexity" evidence="1">
    <location>
        <begin position="326"/>
        <end position="347"/>
    </location>
</feature>